<organism evidence="2">
    <name type="scientific">marine sediment metagenome</name>
    <dbReference type="NCBI Taxonomy" id="412755"/>
    <lineage>
        <taxon>unclassified sequences</taxon>
        <taxon>metagenomes</taxon>
        <taxon>ecological metagenomes</taxon>
    </lineage>
</organism>
<reference evidence="2" key="1">
    <citation type="journal article" date="2015" name="Nature">
        <title>Complex archaea that bridge the gap between prokaryotes and eukaryotes.</title>
        <authorList>
            <person name="Spang A."/>
            <person name="Saw J.H."/>
            <person name="Jorgensen S.L."/>
            <person name="Zaremba-Niedzwiedzka K."/>
            <person name="Martijn J."/>
            <person name="Lind A.E."/>
            <person name="van Eijk R."/>
            <person name="Schleper C."/>
            <person name="Guy L."/>
            <person name="Ettema T.J."/>
        </authorList>
    </citation>
    <scope>NUCLEOTIDE SEQUENCE</scope>
</reference>
<proteinExistence type="predicted"/>
<dbReference type="AlphaFoldDB" id="A0A0F9JFJ7"/>
<accession>A0A0F9JFJ7</accession>
<evidence type="ECO:0000256" key="1">
    <source>
        <dbReference type="SAM" id="MobiDB-lite"/>
    </source>
</evidence>
<evidence type="ECO:0000313" key="2">
    <source>
        <dbReference type="EMBL" id="KKM68373.1"/>
    </source>
</evidence>
<protein>
    <submittedName>
        <fullName evidence="2">Uncharacterized protein</fullName>
    </submittedName>
</protein>
<sequence>MPQKDMPKEVSIMGGCPVLGVSSHLLNLAELEAEGKAKAPRLRAQQRGRVAEGKKGRFRAALRHLWGKIMSSQAHKYGFEVCRPSSGSYFASTMDRRTQARRSKRQRKSRRAVPEMPPQEEKG</sequence>
<comment type="caution">
    <text evidence="2">The sequence shown here is derived from an EMBL/GenBank/DDBJ whole genome shotgun (WGS) entry which is preliminary data.</text>
</comment>
<feature type="compositionally biased region" description="Basic residues" evidence="1">
    <location>
        <begin position="99"/>
        <end position="111"/>
    </location>
</feature>
<feature type="region of interest" description="Disordered" evidence="1">
    <location>
        <begin position="90"/>
        <end position="123"/>
    </location>
</feature>
<dbReference type="EMBL" id="LAZR01010178">
    <property type="protein sequence ID" value="KKM68373.1"/>
    <property type="molecule type" value="Genomic_DNA"/>
</dbReference>
<feature type="region of interest" description="Disordered" evidence="1">
    <location>
        <begin position="36"/>
        <end position="55"/>
    </location>
</feature>
<gene>
    <name evidence="2" type="ORF">LCGC14_1461520</name>
</gene>
<name>A0A0F9JFJ7_9ZZZZ</name>